<dbReference type="RefSeq" id="WP_128812635.1">
    <property type="nucleotide sequence ID" value="NZ_CP032094.1"/>
</dbReference>
<accession>A0ABM6YY29</accession>
<sequence>MQVAWKENFRSQAFRVQKFNQNLSKISLPKGFYRVVLSKPLTEYISNFHPFKYSCFQRSFPLKLNSQDEVEIFLFDEEIDYYKRHFKDVHVLDGIVSKQTIKHPLFNYASKLYSRRLKALQSKNKTLASLLKLKLAMLHGSTNKVNSKSCIFSDYDELKSFIEREFFISSLSRYSKEIFGTFKC</sequence>
<evidence type="ECO:0000313" key="2">
    <source>
        <dbReference type="Proteomes" id="UP000262832"/>
    </source>
</evidence>
<dbReference type="EMBL" id="CP032094">
    <property type="protein sequence ID" value="AXY02723.1"/>
    <property type="molecule type" value="Genomic_DNA"/>
</dbReference>
<keyword evidence="2" id="KW-1185">Reference proteome</keyword>
<evidence type="ECO:0000313" key="1">
    <source>
        <dbReference type="EMBL" id="AXY02723.1"/>
    </source>
</evidence>
<organism evidence="1 2">
    <name type="scientific">Vibrio alfacsensis</name>
    <dbReference type="NCBI Taxonomy" id="1074311"/>
    <lineage>
        <taxon>Bacteria</taxon>
        <taxon>Pseudomonadati</taxon>
        <taxon>Pseudomonadota</taxon>
        <taxon>Gammaproteobacteria</taxon>
        <taxon>Vibrionales</taxon>
        <taxon>Vibrionaceae</taxon>
        <taxon>Vibrio</taxon>
    </lineage>
</organism>
<protein>
    <submittedName>
        <fullName evidence="1">Uncharacterized protein</fullName>
    </submittedName>
</protein>
<gene>
    <name evidence="1" type="ORF">D1115_17065</name>
</gene>
<name>A0ABM6YY29_9VIBR</name>
<dbReference type="Proteomes" id="UP000262832">
    <property type="component" value="Chromosome II"/>
</dbReference>
<proteinExistence type="predicted"/>
<reference evidence="1 2" key="1">
    <citation type="submission" date="2018-08" db="EMBL/GenBank/DDBJ databases">
        <title>Genomic taxonomy of the Vibrionaceae family.</title>
        <authorList>
            <person name="Gomez-Gil B."/>
            <person name="Tanaka M."/>
            <person name="Sawabe T."/>
            <person name="Enciso-Ibarra K."/>
        </authorList>
    </citation>
    <scope>NUCLEOTIDE SEQUENCE [LARGE SCALE GENOMIC DNA]</scope>
    <source>
        <strain evidence="1 2">CAIM 1831</strain>
    </source>
</reference>